<evidence type="ECO:0000256" key="3">
    <source>
        <dbReference type="ARBA" id="ARBA00004947"/>
    </source>
</evidence>
<evidence type="ECO:0000313" key="12">
    <source>
        <dbReference type="EMBL" id="SFW90037.1"/>
    </source>
</evidence>
<dbReference type="Gene3D" id="3.40.50.720">
    <property type="entry name" value="NAD(P)-binding Rossmann-like Domain"/>
    <property type="match status" value="1"/>
</dbReference>
<dbReference type="InterPro" id="IPR005886">
    <property type="entry name" value="UDP_G4E"/>
</dbReference>
<dbReference type="Pfam" id="PF01370">
    <property type="entry name" value="Epimerase"/>
    <property type="match status" value="1"/>
</dbReference>
<comment type="catalytic activity">
    <reaction evidence="1 10">
        <text>UDP-alpha-D-glucose = UDP-alpha-D-galactose</text>
        <dbReference type="Rhea" id="RHEA:22168"/>
        <dbReference type="ChEBI" id="CHEBI:58885"/>
        <dbReference type="ChEBI" id="CHEBI:66914"/>
        <dbReference type="EC" id="5.1.3.2"/>
    </reaction>
</comment>
<feature type="domain" description="NAD-dependent epimerase/dehydratase" evidence="11">
    <location>
        <begin position="23"/>
        <end position="265"/>
    </location>
</feature>
<dbReference type="UniPathway" id="UPA00214"/>
<reference evidence="13" key="1">
    <citation type="submission" date="2016-11" db="EMBL/GenBank/DDBJ databases">
        <authorList>
            <person name="Varghese N."/>
            <person name="Submissions S."/>
        </authorList>
    </citation>
    <scope>NUCLEOTIDE SEQUENCE [LARGE SCALE GENOMIC DNA]</scope>
    <source>
        <strain evidence="13">DSM 44671</strain>
    </source>
</reference>
<evidence type="ECO:0000256" key="4">
    <source>
        <dbReference type="ARBA" id="ARBA00007637"/>
    </source>
</evidence>
<comment type="similarity">
    <text evidence="4 10">Belongs to the NAD(P)-dependent epimerase/dehydratase family.</text>
</comment>
<evidence type="ECO:0000256" key="9">
    <source>
        <dbReference type="ARBA" id="ARBA00023277"/>
    </source>
</evidence>
<evidence type="ECO:0000256" key="8">
    <source>
        <dbReference type="ARBA" id="ARBA00023235"/>
    </source>
</evidence>
<dbReference type="EC" id="5.1.3.2" evidence="5 10"/>
<dbReference type="InterPro" id="IPR036291">
    <property type="entry name" value="NAD(P)-bd_dom_sf"/>
</dbReference>
<dbReference type="CDD" id="cd05247">
    <property type="entry name" value="UDP_G4E_1_SDR_e"/>
    <property type="match status" value="1"/>
</dbReference>
<evidence type="ECO:0000256" key="7">
    <source>
        <dbReference type="ARBA" id="ARBA00023027"/>
    </source>
</evidence>
<keyword evidence="9 10" id="KW-0119">Carbohydrate metabolism</keyword>
<dbReference type="PANTHER" id="PTHR43725">
    <property type="entry name" value="UDP-GLUCOSE 4-EPIMERASE"/>
    <property type="match status" value="1"/>
</dbReference>
<dbReference type="STRING" id="546364.SAMN04489730_7429"/>
<dbReference type="GO" id="GO:0003978">
    <property type="term" value="F:UDP-glucose 4-epimerase activity"/>
    <property type="evidence" value="ECO:0007669"/>
    <property type="project" value="UniProtKB-UniRule"/>
</dbReference>
<evidence type="ECO:0000259" key="11">
    <source>
        <dbReference type="Pfam" id="PF01370"/>
    </source>
</evidence>
<protein>
    <recommendedName>
        <fullName evidence="6 10">UDP-glucose 4-epimerase</fullName>
        <ecNumber evidence="5 10">5.1.3.2</ecNumber>
    </recommendedName>
</protein>
<evidence type="ECO:0000313" key="13">
    <source>
        <dbReference type="Proteomes" id="UP000182740"/>
    </source>
</evidence>
<evidence type="ECO:0000256" key="10">
    <source>
        <dbReference type="RuleBase" id="RU366046"/>
    </source>
</evidence>
<dbReference type="GO" id="GO:0033499">
    <property type="term" value="P:galactose catabolic process via UDP-galactose, Leloir pathway"/>
    <property type="evidence" value="ECO:0007669"/>
    <property type="project" value="TreeGrafter"/>
</dbReference>
<comment type="pathway">
    <text evidence="3 10">Carbohydrate metabolism; galactose metabolism.</text>
</comment>
<dbReference type="PANTHER" id="PTHR43725:SF53">
    <property type="entry name" value="UDP-ARABINOSE 4-EPIMERASE 1"/>
    <property type="match status" value="1"/>
</dbReference>
<evidence type="ECO:0000256" key="6">
    <source>
        <dbReference type="ARBA" id="ARBA00018569"/>
    </source>
</evidence>
<keyword evidence="13" id="KW-1185">Reference proteome</keyword>
<evidence type="ECO:0000256" key="5">
    <source>
        <dbReference type="ARBA" id="ARBA00013189"/>
    </source>
</evidence>
<dbReference type="InterPro" id="IPR001509">
    <property type="entry name" value="Epimerase_deHydtase"/>
</dbReference>
<sequence>MHSHHPRQKGLDVSEQSNALKLVVTGGAGYVGSVCAARLIEAGHQVTVVDDLSTGHADAVHPDARFIEGDAAEVAGSLLREGFDGVLHFAAKSLVGESMTEPAKYWEGNVVTSLRLLEAMHEHGTPRLVFSSTAATYGEPEQSPIPESAPTRPTNTYGATKLAIDHAITSFATAHGLAAVSLRYFNVAGAYGAYGERHTTETHLIPLVLQVASGDRERIQIFGDDYPTPDHTAVRDYIHVVDLADAHLLALKHATAGEHRIYNLGNGTGFSVLEVIEACREVTGHPVPAAVAPRRAGDPSVLVAASDRAREELGWKPERTDLTGIVRDAWDFTQQRRAAQS</sequence>
<evidence type="ECO:0000256" key="1">
    <source>
        <dbReference type="ARBA" id="ARBA00000083"/>
    </source>
</evidence>
<proteinExistence type="inferred from homology"/>
<comment type="cofactor">
    <cofactor evidence="2 10">
        <name>NAD(+)</name>
        <dbReference type="ChEBI" id="CHEBI:57540"/>
    </cofactor>
</comment>
<gene>
    <name evidence="12" type="ORF">SAMN04489730_7429</name>
</gene>
<dbReference type="AlphaFoldDB" id="A0A1K1T1T6"/>
<evidence type="ECO:0000256" key="2">
    <source>
        <dbReference type="ARBA" id="ARBA00001911"/>
    </source>
</evidence>
<accession>A0A1K1T1T6</accession>
<comment type="subunit">
    <text evidence="10">Homodimer.</text>
</comment>
<dbReference type="Gene3D" id="3.90.25.10">
    <property type="entry name" value="UDP-galactose 4-epimerase, domain 1"/>
    <property type="match status" value="1"/>
</dbReference>
<keyword evidence="7 10" id="KW-0520">NAD</keyword>
<dbReference type="Proteomes" id="UP000182740">
    <property type="component" value="Unassembled WGS sequence"/>
</dbReference>
<organism evidence="12 13">
    <name type="scientific">Amycolatopsis australiensis</name>
    <dbReference type="NCBI Taxonomy" id="546364"/>
    <lineage>
        <taxon>Bacteria</taxon>
        <taxon>Bacillati</taxon>
        <taxon>Actinomycetota</taxon>
        <taxon>Actinomycetes</taxon>
        <taxon>Pseudonocardiales</taxon>
        <taxon>Pseudonocardiaceae</taxon>
        <taxon>Amycolatopsis</taxon>
    </lineage>
</organism>
<keyword evidence="8 10" id="KW-0413">Isomerase</keyword>
<dbReference type="NCBIfam" id="TIGR01179">
    <property type="entry name" value="galE"/>
    <property type="match status" value="1"/>
</dbReference>
<name>A0A1K1T1T6_9PSEU</name>
<dbReference type="SUPFAM" id="SSF51735">
    <property type="entry name" value="NAD(P)-binding Rossmann-fold domains"/>
    <property type="match status" value="1"/>
</dbReference>
<dbReference type="EMBL" id="FPJG01000006">
    <property type="protein sequence ID" value="SFW90037.1"/>
    <property type="molecule type" value="Genomic_DNA"/>
</dbReference>